<keyword evidence="3" id="KW-1185">Reference proteome</keyword>
<protein>
    <recommendedName>
        <fullName evidence="1">Reverse transcriptase zinc-binding domain-containing protein</fullName>
    </recommendedName>
</protein>
<dbReference type="PANTHER" id="PTHR36617:SF17">
    <property type="entry name" value="OS01G0114800 PROTEIN"/>
    <property type="match status" value="1"/>
</dbReference>
<gene>
    <name evidence="2" type="primary">ga03662</name>
    <name evidence="2" type="ORF">PR202_ga03662</name>
</gene>
<accession>A0AAV5BQZ6</accession>
<reference evidence="2" key="2">
    <citation type="submission" date="2021-12" db="EMBL/GenBank/DDBJ databases">
        <title>Resequencing data analysis of finger millet.</title>
        <authorList>
            <person name="Hatakeyama M."/>
            <person name="Aluri S."/>
            <person name="Balachadran M.T."/>
            <person name="Sivarajan S.R."/>
            <person name="Poveda L."/>
            <person name="Shimizu-Inatsugi R."/>
            <person name="Schlapbach R."/>
            <person name="Sreeman S.M."/>
            <person name="Shimizu K.K."/>
        </authorList>
    </citation>
    <scope>NUCLEOTIDE SEQUENCE</scope>
</reference>
<dbReference type="Pfam" id="PF13966">
    <property type="entry name" value="zf-RVT"/>
    <property type="match status" value="1"/>
</dbReference>
<name>A0AAV5BQZ6_ELECO</name>
<dbReference type="AlphaFoldDB" id="A0AAV5BQZ6"/>
<dbReference type="Proteomes" id="UP001054889">
    <property type="component" value="Unassembled WGS sequence"/>
</dbReference>
<reference evidence="2" key="1">
    <citation type="journal article" date="2018" name="DNA Res.">
        <title>Multiple hybrid de novo genome assembly of finger millet, an orphan allotetraploid crop.</title>
        <authorList>
            <person name="Hatakeyama M."/>
            <person name="Aluri S."/>
            <person name="Balachadran M.T."/>
            <person name="Sivarajan S.R."/>
            <person name="Patrignani A."/>
            <person name="Gruter S."/>
            <person name="Poveda L."/>
            <person name="Shimizu-Inatsugi R."/>
            <person name="Baeten J."/>
            <person name="Francoijs K.J."/>
            <person name="Nataraja K.N."/>
            <person name="Reddy Y.A.N."/>
            <person name="Phadnis S."/>
            <person name="Ravikumar R.L."/>
            <person name="Schlapbach R."/>
            <person name="Sreeman S.M."/>
            <person name="Shimizu K.K."/>
        </authorList>
    </citation>
    <scope>NUCLEOTIDE SEQUENCE</scope>
</reference>
<dbReference type="InterPro" id="IPR026960">
    <property type="entry name" value="RVT-Znf"/>
</dbReference>
<proteinExistence type="predicted"/>
<evidence type="ECO:0000313" key="2">
    <source>
        <dbReference type="EMBL" id="GJM87684.1"/>
    </source>
</evidence>
<dbReference type="EMBL" id="BQKI01000002">
    <property type="protein sequence ID" value="GJM87684.1"/>
    <property type="molecule type" value="Genomic_DNA"/>
</dbReference>
<comment type="caution">
    <text evidence="2">The sequence shown here is derived from an EMBL/GenBank/DDBJ whole genome shotgun (WGS) entry which is preliminary data.</text>
</comment>
<dbReference type="PANTHER" id="PTHR36617">
    <property type="entry name" value="PROTEIN, PUTATIVE-RELATED"/>
    <property type="match status" value="1"/>
</dbReference>
<organism evidence="2 3">
    <name type="scientific">Eleusine coracana subsp. coracana</name>
    <dbReference type="NCBI Taxonomy" id="191504"/>
    <lineage>
        <taxon>Eukaryota</taxon>
        <taxon>Viridiplantae</taxon>
        <taxon>Streptophyta</taxon>
        <taxon>Embryophyta</taxon>
        <taxon>Tracheophyta</taxon>
        <taxon>Spermatophyta</taxon>
        <taxon>Magnoliopsida</taxon>
        <taxon>Liliopsida</taxon>
        <taxon>Poales</taxon>
        <taxon>Poaceae</taxon>
        <taxon>PACMAD clade</taxon>
        <taxon>Chloridoideae</taxon>
        <taxon>Cynodonteae</taxon>
        <taxon>Eleusininae</taxon>
        <taxon>Eleusine</taxon>
    </lineage>
</organism>
<evidence type="ECO:0000259" key="1">
    <source>
        <dbReference type="Pfam" id="PF13966"/>
    </source>
</evidence>
<feature type="domain" description="Reverse transcriptase zinc-binding" evidence="1">
    <location>
        <begin position="104"/>
        <end position="188"/>
    </location>
</feature>
<evidence type="ECO:0000313" key="3">
    <source>
        <dbReference type="Proteomes" id="UP001054889"/>
    </source>
</evidence>
<sequence length="289" mass="33408">MFAISVITSVGNGANTLFWTDRWVHGCAISDLAPQVFAQVPARVARSRTVAEAFNDQRWEQDICGAMSAEAFYQYYQLWATLLEFNLQVEEDRHVWVHDSSGSYSSKSAYRAYLQGSITFEPWKRLWKTWAPGKCKLFLWLAIRNRRWTSDRLQRRGLPHPARCALCDQEEDNVQHILTTCVFTRQFWFSVLSAFNMQSSTPRRREKCFAEWWRKVQKRAGAPIQKGVNSAIILGAWTLWKTRNICVFDGASPNIQVALNLFKDEAHWWCLAGTKKLQKLPLDRVGNAP</sequence>